<dbReference type="Gene3D" id="3.90.640.10">
    <property type="entry name" value="Actin, Chain A, domain 4"/>
    <property type="match status" value="1"/>
</dbReference>
<dbReference type="PROSITE" id="PS50012">
    <property type="entry name" value="RCC1_3"/>
    <property type="match status" value="5"/>
</dbReference>
<sequence length="803" mass="81716">MTRRLALDIGATTVTARHRNAHGGRSTVLFDGSPSVPAAVCFEGKGACAGRAAVAAGAGDPTSFAGSPLTAVLDGRLRYGGVDRDPAELIMPVLSLVLGHAQDIDPEPPEQIACVVPLGASGRLRKPMTMAATSLGLPEPFLIPEPVAAVLHATGGQGLPPGSTGVVIDAGGSSMEVTVLRGTESGAPEIVADRSDRSLGGDDVDARIMAWLGAALERENPGLASALRAETNRTLLAALHQEVRRAKEELSRFPETDIAVTTLTGHGTVRITRGDLTRILADWSARARALASATLTAAGLPADGSIGCFIIGGGASLPTLPAALAPVGRLTLAHEPLTAAADGALLADDAVLAEIAAMDEVPRRPVAKPEATPVEPRDTPPPAHPMTQEAPQAPGMTAPPAAPVFRGAAVDRPRPASPFAGAVGHRPPVRGTGAASPYGAIEMPARFSKIWPGTTHIAAEAADGTMWQWGDLPRLYFGGKPRAPQPVHGVVGPVQSGASGASFTVIVDARGRMIAWGSCDMNQIGVERSPIPKDAPVRPIIPAPVTAVSCGTSHSLAVTEDGHVLAWGAPMGGRLGYMDALDLAPQVPQPVTHTVCDIVGVAAGRNHSLALDENGDLWGWGNDNRGQISGTPGLGSLHPMRLPTAVAFTGIVAGKDITLALDADGGVWSWGRNDRGQLGLGGPATRSGAGRVGLPGPAVRIFAGHGHAGAVLADGALFVWGSNNHGQLGFPGANRSFTSVPRPVVMPGGARVADAGGGDGYTACLTVDGAVFTWGNGFHGVDGGGSRGRDNPTPTRPAGSRAG</sequence>
<evidence type="ECO:0000259" key="7">
    <source>
        <dbReference type="Pfam" id="PF25390"/>
    </source>
</evidence>
<dbReference type="Pfam" id="PF00012">
    <property type="entry name" value="HSP70"/>
    <property type="match status" value="1"/>
</dbReference>
<dbReference type="PRINTS" id="PR00633">
    <property type="entry name" value="RCCNDNSATION"/>
</dbReference>
<keyword evidence="2" id="KW-0677">Repeat</keyword>
<accession>A0ABV7ZRJ4</accession>
<keyword evidence="9" id="KW-1185">Reference proteome</keyword>
<dbReference type="Proteomes" id="UP001595751">
    <property type="component" value="Unassembled WGS sequence"/>
</dbReference>
<dbReference type="RefSeq" id="WP_290287922.1">
    <property type="nucleotide sequence ID" value="NZ_CP047211.1"/>
</dbReference>
<keyword evidence="1" id="KW-0344">Guanine-nucleotide releasing factor</keyword>
<keyword evidence="3" id="KW-0547">Nucleotide-binding</keyword>
<evidence type="ECO:0000256" key="5">
    <source>
        <dbReference type="ARBA" id="ARBA00023186"/>
    </source>
</evidence>
<dbReference type="SUPFAM" id="SSF50985">
    <property type="entry name" value="RCC1/BLIP-II"/>
    <property type="match status" value="2"/>
</dbReference>
<gene>
    <name evidence="8" type="ORF">ACFORJ_11940</name>
</gene>
<dbReference type="PANTHER" id="PTHR45982:SF1">
    <property type="entry name" value="REGULATOR OF CHROMOSOME CONDENSATION"/>
    <property type="match status" value="1"/>
</dbReference>
<evidence type="ECO:0000256" key="4">
    <source>
        <dbReference type="ARBA" id="ARBA00022840"/>
    </source>
</evidence>
<dbReference type="InterPro" id="IPR009091">
    <property type="entry name" value="RCC1/BLIP-II"/>
</dbReference>
<feature type="domain" description="RCC1-like" evidence="7">
    <location>
        <begin position="546"/>
        <end position="793"/>
    </location>
</feature>
<evidence type="ECO:0000313" key="8">
    <source>
        <dbReference type="EMBL" id="MFC3850869.1"/>
    </source>
</evidence>
<dbReference type="Gene3D" id="3.30.420.40">
    <property type="match status" value="2"/>
</dbReference>
<keyword evidence="5" id="KW-0143">Chaperone</keyword>
<dbReference type="SUPFAM" id="SSF53067">
    <property type="entry name" value="Actin-like ATPase domain"/>
    <property type="match status" value="2"/>
</dbReference>
<evidence type="ECO:0000256" key="1">
    <source>
        <dbReference type="ARBA" id="ARBA00022658"/>
    </source>
</evidence>
<evidence type="ECO:0000256" key="2">
    <source>
        <dbReference type="ARBA" id="ARBA00022737"/>
    </source>
</evidence>
<dbReference type="InterPro" id="IPR000408">
    <property type="entry name" value="Reg_chr_condens"/>
</dbReference>
<dbReference type="InterPro" id="IPR013126">
    <property type="entry name" value="Hsp_70_fam"/>
</dbReference>
<name>A0ABV7ZRJ4_9CORY</name>
<feature type="region of interest" description="Disordered" evidence="6">
    <location>
        <begin position="780"/>
        <end position="803"/>
    </location>
</feature>
<reference evidence="9" key="1">
    <citation type="journal article" date="2019" name="Int. J. Syst. Evol. Microbiol.">
        <title>The Global Catalogue of Microorganisms (GCM) 10K type strain sequencing project: providing services to taxonomists for standard genome sequencing and annotation.</title>
        <authorList>
            <consortium name="The Broad Institute Genomics Platform"/>
            <consortium name="The Broad Institute Genome Sequencing Center for Infectious Disease"/>
            <person name="Wu L."/>
            <person name="Ma J."/>
        </authorList>
    </citation>
    <scope>NUCLEOTIDE SEQUENCE [LARGE SCALE GENOMIC DNA]</scope>
    <source>
        <strain evidence="9">CCUG 53252</strain>
    </source>
</reference>
<dbReference type="InterPro" id="IPR051553">
    <property type="entry name" value="Ran_GTPase-activating"/>
</dbReference>
<comment type="caution">
    <text evidence="8">The sequence shown here is derived from an EMBL/GenBank/DDBJ whole genome shotgun (WGS) entry which is preliminary data.</text>
</comment>
<dbReference type="Gene3D" id="2.130.10.30">
    <property type="entry name" value="Regulator of chromosome condensation 1/beta-lactamase-inhibitor protein II"/>
    <property type="match status" value="2"/>
</dbReference>
<dbReference type="EMBL" id="JBHRZN010000004">
    <property type="protein sequence ID" value="MFC3850869.1"/>
    <property type="molecule type" value="Genomic_DNA"/>
</dbReference>
<keyword evidence="4" id="KW-0067">ATP-binding</keyword>
<organism evidence="8 9">
    <name type="scientific">Corynebacterium hansenii</name>
    <dbReference type="NCBI Taxonomy" id="394964"/>
    <lineage>
        <taxon>Bacteria</taxon>
        <taxon>Bacillati</taxon>
        <taxon>Actinomycetota</taxon>
        <taxon>Actinomycetes</taxon>
        <taxon>Mycobacteriales</taxon>
        <taxon>Corynebacteriaceae</taxon>
        <taxon>Corynebacterium</taxon>
    </lineage>
</organism>
<evidence type="ECO:0000256" key="3">
    <source>
        <dbReference type="ARBA" id="ARBA00022741"/>
    </source>
</evidence>
<evidence type="ECO:0000313" key="9">
    <source>
        <dbReference type="Proteomes" id="UP001595751"/>
    </source>
</evidence>
<protein>
    <submittedName>
        <fullName evidence="8">Hsp70 family protein</fullName>
    </submittedName>
</protein>
<proteinExistence type="predicted"/>
<evidence type="ECO:0000256" key="6">
    <source>
        <dbReference type="SAM" id="MobiDB-lite"/>
    </source>
</evidence>
<dbReference type="InterPro" id="IPR058923">
    <property type="entry name" value="RCC1-like_dom"/>
</dbReference>
<feature type="region of interest" description="Disordered" evidence="6">
    <location>
        <begin position="364"/>
        <end position="395"/>
    </location>
</feature>
<dbReference type="PROSITE" id="PS00626">
    <property type="entry name" value="RCC1_2"/>
    <property type="match status" value="2"/>
</dbReference>
<dbReference type="PANTHER" id="PTHR45982">
    <property type="entry name" value="REGULATOR OF CHROMOSOME CONDENSATION"/>
    <property type="match status" value="1"/>
</dbReference>
<dbReference type="InterPro" id="IPR043129">
    <property type="entry name" value="ATPase_NBD"/>
</dbReference>
<dbReference type="Pfam" id="PF25390">
    <property type="entry name" value="WD40_RLD"/>
    <property type="match status" value="1"/>
</dbReference>